<dbReference type="Gene3D" id="2.60.15.10">
    <property type="entry name" value="F0F1 ATP synthase delta/epsilon subunit, N-terminal"/>
    <property type="match status" value="1"/>
</dbReference>
<dbReference type="Pfam" id="PF02823">
    <property type="entry name" value="ATP-synt_DE_N"/>
    <property type="match status" value="1"/>
</dbReference>
<dbReference type="GO" id="GO:0005524">
    <property type="term" value="F:ATP binding"/>
    <property type="evidence" value="ECO:0007669"/>
    <property type="project" value="UniProtKB-UniRule"/>
</dbReference>
<feature type="coiled-coil region" evidence="12">
    <location>
        <begin position="90"/>
        <end position="117"/>
    </location>
</feature>
<evidence type="ECO:0000256" key="4">
    <source>
        <dbReference type="ARBA" id="ARBA00022448"/>
    </source>
</evidence>
<dbReference type="InterPro" id="IPR036771">
    <property type="entry name" value="ATPsynth_dsu/esu_N"/>
</dbReference>
<dbReference type="InterPro" id="IPR020546">
    <property type="entry name" value="ATP_synth_F1_dsu/esu_N"/>
</dbReference>
<keyword evidence="14" id="KW-0378">Hydrolase</keyword>
<reference evidence="14 15" key="1">
    <citation type="submission" date="2017-08" db="EMBL/GenBank/DDBJ databases">
        <title>Infants hospitalized years apart are colonized by the same room-sourced microbial strains.</title>
        <authorList>
            <person name="Brooks B."/>
            <person name="Olm M.R."/>
            <person name="Firek B.A."/>
            <person name="Baker R."/>
            <person name="Thomas B.C."/>
            <person name="Morowitz M.J."/>
            <person name="Banfield J.F."/>
        </authorList>
    </citation>
    <scope>NUCLEOTIDE SEQUENCE [LARGE SCALE GENOMIC DNA]</scope>
    <source>
        <strain evidence="14">S2_005_001_R2_27</strain>
    </source>
</reference>
<evidence type="ECO:0000256" key="7">
    <source>
        <dbReference type="ARBA" id="ARBA00023136"/>
    </source>
</evidence>
<organism evidence="14 15">
    <name type="scientific">Ancylobacter novellus</name>
    <name type="common">Thiobacillus novellus</name>
    <dbReference type="NCBI Taxonomy" id="921"/>
    <lineage>
        <taxon>Bacteria</taxon>
        <taxon>Pseudomonadati</taxon>
        <taxon>Pseudomonadota</taxon>
        <taxon>Alphaproteobacteria</taxon>
        <taxon>Hyphomicrobiales</taxon>
        <taxon>Xanthobacteraceae</taxon>
        <taxon>Ancylobacter</taxon>
    </lineage>
</organism>
<evidence type="ECO:0000256" key="3">
    <source>
        <dbReference type="ARBA" id="ARBA00005712"/>
    </source>
</evidence>
<dbReference type="GO" id="GO:0012505">
    <property type="term" value="C:endomembrane system"/>
    <property type="evidence" value="ECO:0007669"/>
    <property type="project" value="UniProtKB-SubCell"/>
</dbReference>
<evidence type="ECO:0000256" key="2">
    <source>
        <dbReference type="ARBA" id="ARBA00004184"/>
    </source>
</evidence>
<dbReference type="SUPFAM" id="SSF51344">
    <property type="entry name" value="Epsilon subunit of F1F0-ATP synthase N-terminal domain"/>
    <property type="match status" value="1"/>
</dbReference>
<keyword evidence="6 10" id="KW-0406">Ion transport</keyword>
<dbReference type="GO" id="GO:0046933">
    <property type="term" value="F:proton-transporting ATP synthase activity, rotational mechanism"/>
    <property type="evidence" value="ECO:0007669"/>
    <property type="project" value="UniProtKB-UniRule"/>
</dbReference>
<evidence type="ECO:0000256" key="10">
    <source>
        <dbReference type="HAMAP-Rule" id="MF_00530"/>
    </source>
</evidence>
<evidence type="ECO:0000256" key="11">
    <source>
        <dbReference type="RuleBase" id="RU003656"/>
    </source>
</evidence>
<keyword evidence="4 10" id="KW-0813">Transport</keyword>
<dbReference type="InterPro" id="IPR001469">
    <property type="entry name" value="ATP_synth_F1_dsu/esu"/>
</dbReference>
<comment type="similarity">
    <text evidence="3 10 11">Belongs to the ATPase epsilon chain family.</text>
</comment>
<evidence type="ECO:0000259" key="13">
    <source>
        <dbReference type="Pfam" id="PF02823"/>
    </source>
</evidence>
<feature type="domain" description="ATP synthase F1 complex delta/epsilon subunit N-terminal" evidence="13">
    <location>
        <begin position="5"/>
        <end position="82"/>
    </location>
</feature>
<dbReference type="AlphaFoldDB" id="A0A2W5SU43"/>
<keyword evidence="5 10" id="KW-0375">Hydrogen ion transport</keyword>
<evidence type="ECO:0000256" key="5">
    <source>
        <dbReference type="ARBA" id="ARBA00022781"/>
    </source>
</evidence>
<comment type="subunit">
    <text evidence="10 11">F-type ATPases have 2 components, CF(1) - the catalytic core - and CF(0) - the membrane proton channel. CF(1) has five subunits: alpha(3), beta(3), gamma(1), delta(1), epsilon(1). CF(0) has three main subunits: a, b and c.</text>
</comment>
<evidence type="ECO:0000256" key="9">
    <source>
        <dbReference type="ARBA" id="ARBA00023310"/>
    </source>
</evidence>
<keyword evidence="8 10" id="KW-0139">CF(1)</keyword>
<dbReference type="NCBIfam" id="TIGR01216">
    <property type="entry name" value="ATP_synt_epsi"/>
    <property type="match status" value="1"/>
</dbReference>
<comment type="subcellular location">
    <subcellularLocation>
        <location evidence="10">Cell membrane</location>
        <topology evidence="10">Peripheral membrane protein</topology>
    </subcellularLocation>
    <subcellularLocation>
        <location evidence="2">Endomembrane system</location>
        <topology evidence="2">Peripheral membrane protein</topology>
    </subcellularLocation>
</comment>
<evidence type="ECO:0000313" key="15">
    <source>
        <dbReference type="Proteomes" id="UP000248887"/>
    </source>
</evidence>
<comment type="caution">
    <text evidence="14">The sequence shown here is derived from an EMBL/GenBank/DDBJ whole genome shotgun (WGS) entry which is preliminary data.</text>
</comment>
<comment type="function">
    <text evidence="1 10">Produces ATP from ADP in the presence of a proton gradient across the membrane.</text>
</comment>
<dbReference type="PANTHER" id="PTHR13822:SF10">
    <property type="entry name" value="ATP SYNTHASE EPSILON CHAIN, CHLOROPLASTIC"/>
    <property type="match status" value="1"/>
</dbReference>
<name>A0A2W5SU43_ANCNO</name>
<keyword evidence="10" id="KW-1003">Cell membrane</keyword>
<dbReference type="GO" id="GO:0045259">
    <property type="term" value="C:proton-transporting ATP synthase complex"/>
    <property type="evidence" value="ECO:0007669"/>
    <property type="project" value="UniProtKB-KW"/>
</dbReference>
<dbReference type="GO" id="GO:0016787">
    <property type="term" value="F:hydrolase activity"/>
    <property type="evidence" value="ECO:0007669"/>
    <property type="project" value="UniProtKB-KW"/>
</dbReference>
<keyword evidence="7 10" id="KW-0472">Membrane</keyword>
<dbReference type="NCBIfam" id="NF001851">
    <property type="entry name" value="PRK00571.2-4"/>
    <property type="match status" value="1"/>
</dbReference>
<evidence type="ECO:0000256" key="12">
    <source>
        <dbReference type="SAM" id="Coils"/>
    </source>
</evidence>
<proteinExistence type="inferred from homology"/>
<dbReference type="PANTHER" id="PTHR13822">
    <property type="entry name" value="ATP SYNTHASE DELTA/EPSILON CHAIN"/>
    <property type="match status" value="1"/>
</dbReference>
<keyword evidence="9 10" id="KW-0066">ATP synthesis</keyword>
<dbReference type="GO" id="GO:0005886">
    <property type="term" value="C:plasma membrane"/>
    <property type="evidence" value="ECO:0007669"/>
    <property type="project" value="UniProtKB-SubCell"/>
</dbReference>
<sequence length="138" mass="14650">MATFPFELVSPERLVYSGKVSEVVVPGTEGEFGILAGHSPFVSTLKPGVLTIKGDGAPLKLFVRGGFAEANPQGLTVLAETAIPLAELRSENLAQMIKDAQEDVEDARDEATKARRLTVLESLKSAASAIESETRGTH</sequence>
<dbReference type="Proteomes" id="UP000248887">
    <property type="component" value="Unassembled WGS sequence"/>
</dbReference>
<evidence type="ECO:0000313" key="14">
    <source>
        <dbReference type="EMBL" id="PZQ82993.1"/>
    </source>
</evidence>
<dbReference type="CDD" id="cd12152">
    <property type="entry name" value="F1-ATPase_delta"/>
    <property type="match status" value="1"/>
</dbReference>
<gene>
    <name evidence="10 14" type="primary">atpC</name>
    <name evidence="14" type="ORF">DI549_09595</name>
</gene>
<dbReference type="EMBL" id="QFQD01000025">
    <property type="protein sequence ID" value="PZQ82993.1"/>
    <property type="molecule type" value="Genomic_DNA"/>
</dbReference>
<evidence type="ECO:0000256" key="6">
    <source>
        <dbReference type="ARBA" id="ARBA00023065"/>
    </source>
</evidence>
<evidence type="ECO:0000256" key="1">
    <source>
        <dbReference type="ARBA" id="ARBA00003543"/>
    </source>
</evidence>
<evidence type="ECO:0000256" key="8">
    <source>
        <dbReference type="ARBA" id="ARBA00023196"/>
    </source>
</evidence>
<keyword evidence="12" id="KW-0175">Coiled coil</keyword>
<dbReference type="HAMAP" id="MF_00530">
    <property type="entry name" value="ATP_synth_epsil_bac"/>
    <property type="match status" value="1"/>
</dbReference>
<protein>
    <recommendedName>
        <fullName evidence="10">ATP synthase epsilon chain</fullName>
    </recommendedName>
    <alternativeName>
        <fullName evidence="10">ATP synthase F1 sector epsilon subunit</fullName>
    </alternativeName>
    <alternativeName>
        <fullName evidence="10">F-ATPase epsilon subunit</fullName>
    </alternativeName>
</protein>
<accession>A0A2W5SU43</accession>